<organism evidence="1 2">
    <name type="scientific">Pseudolycoriella hygida</name>
    <dbReference type="NCBI Taxonomy" id="35572"/>
    <lineage>
        <taxon>Eukaryota</taxon>
        <taxon>Metazoa</taxon>
        <taxon>Ecdysozoa</taxon>
        <taxon>Arthropoda</taxon>
        <taxon>Hexapoda</taxon>
        <taxon>Insecta</taxon>
        <taxon>Pterygota</taxon>
        <taxon>Neoptera</taxon>
        <taxon>Endopterygota</taxon>
        <taxon>Diptera</taxon>
        <taxon>Nematocera</taxon>
        <taxon>Sciaroidea</taxon>
        <taxon>Sciaridae</taxon>
        <taxon>Pseudolycoriella</taxon>
    </lineage>
</organism>
<dbReference type="OrthoDB" id="6626363at2759"/>
<proteinExistence type="predicted"/>
<dbReference type="AlphaFoldDB" id="A0A9Q0S765"/>
<sequence length="428" mass="48574">MGSDNDIWLIDKINQFLPEEEVPTIGDVLRCFFYHYNCSKQKGPTFIYVAKQLVDNWMKLGKAIVAQRDVVQRIRKLIETYDAAKKSRHRQTLLQLSYEKNFLCALHHAFDIAPKNNYHHHQSKHQAVVQQPNLNLTTTDSYDSGGIESMESSYHHQNKHKVVQEPNLNMTKADINDSVEMELDDTGYDDELIFVADESTSHEGVQPKNDDKDFETTLIAYYRSQFSSNELDEENDEDIIYKIINSPDVSSALDRTNTSTGSFVIILAAIARALDVDLTECVFSTSTLLRRRAAHREVIKADVKNEFLASIASGLVVHFDGKRLKDTTNQEKDERNKKVDRIAIVVTGLNIQKVLAIAKTDDGSGLEVSDTVHEHLEAWSILESIVAMCTDTTRANTGEINVQKDGGTQLKLIMEYDNKMQSLFKPMR</sequence>
<evidence type="ECO:0000313" key="2">
    <source>
        <dbReference type="Proteomes" id="UP001151699"/>
    </source>
</evidence>
<protein>
    <submittedName>
        <fullName evidence="1">Uncharacterized protein</fullName>
    </submittedName>
</protein>
<gene>
    <name evidence="1" type="ORF">Bhyg_03052</name>
</gene>
<reference evidence="1" key="1">
    <citation type="submission" date="2022-07" db="EMBL/GenBank/DDBJ databases">
        <authorList>
            <person name="Trinca V."/>
            <person name="Uliana J.V.C."/>
            <person name="Torres T.T."/>
            <person name="Ward R.J."/>
            <person name="Monesi N."/>
        </authorList>
    </citation>
    <scope>NUCLEOTIDE SEQUENCE</scope>
    <source>
        <strain evidence="1">HSMRA1968</strain>
        <tissue evidence="1">Whole embryos</tissue>
    </source>
</reference>
<dbReference type="Proteomes" id="UP001151699">
    <property type="component" value="Chromosome A"/>
</dbReference>
<dbReference type="EMBL" id="WJQU01000001">
    <property type="protein sequence ID" value="KAJ6647829.1"/>
    <property type="molecule type" value="Genomic_DNA"/>
</dbReference>
<accession>A0A9Q0S765</accession>
<evidence type="ECO:0000313" key="1">
    <source>
        <dbReference type="EMBL" id="KAJ6647829.1"/>
    </source>
</evidence>
<name>A0A9Q0S765_9DIPT</name>
<keyword evidence="2" id="KW-1185">Reference proteome</keyword>
<comment type="caution">
    <text evidence="1">The sequence shown here is derived from an EMBL/GenBank/DDBJ whole genome shotgun (WGS) entry which is preliminary data.</text>
</comment>